<dbReference type="EMBL" id="AMGW01000005">
    <property type="protein sequence ID" value="EXJ57540.1"/>
    <property type="molecule type" value="Genomic_DNA"/>
</dbReference>
<dbReference type="InterPro" id="IPR017998">
    <property type="entry name" value="Chaperone_TCP-1"/>
</dbReference>
<dbReference type="Gene3D" id="3.30.260.10">
    <property type="entry name" value="TCP-1-like chaperonin intermediate domain"/>
    <property type="match status" value="1"/>
</dbReference>
<name>W9VXV3_9EURO</name>
<evidence type="ECO:0000256" key="11">
    <source>
        <dbReference type="SAM" id="MobiDB-lite"/>
    </source>
</evidence>
<evidence type="ECO:0000313" key="13">
    <source>
        <dbReference type="Proteomes" id="UP000019473"/>
    </source>
</evidence>
<dbReference type="InterPro" id="IPR002194">
    <property type="entry name" value="Chaperonin_TCP-1_CS"/>
</dbReference>
<dbReference type="PROSITE" id="PS00995">
    <property type="entry name" value="TCP1_3"/>
    <property type="match status" value="1"/>
</dbReference>
<dbReference type="SUPFAM" id="SSF54849">
    <property type="entry name" value="GroEL-intermediate domain like"/>
    <property type="match status" value="1"/>
</dbReference>
<dbReference type="NCBIfam" id="NF041083">
    <property type="entry name" value="thermosome_beta"/>
    <property type="match status" value="1"/>
</dbReference>
<accession>W9VXV3</accession>
<evidence type="ECO:0000256" key="2">
    <source>
        <dbReference type="ARBA" id="ARBA00008020"/>
    </source>
</evidence>
<evidence type="ECO:0000256" key="1">
    <source>
        <dbReference type="ARBA" id="ARBA00004496"/>
    </source>
</evidence>
<dbReference type="VEuPathDB" id="FungiDB:A1O7_07888"/>
<dbReference type="InterPro" id="IPR012719">
    <property type="entry name" value="Chap_CCT_gamma"/>
</dbReference>
<dbReference type="PROSITE" id="PS00750">
    <property type="entry name" value="TCP1_1"/>
    <property type="match status" value="1"/>
</dbReference>
<dbReference type="Pfam" id="PF00118">
    <property type="entry name" value="Cpn60_TCP1"/>
    <property type="match status" value="1"/>
</dbReference>
<dbReference type="InterPro" id="IPR027413">
    <property type="entry name" value="GROEL-like_equatorial_sf"/>
</dbReference>
<dbReference type="PRINTS" id="PR00304">
    <property type="entry name" value="TCOMPLEXTCP1"/>
</dbReference>
<keyword evidence="8 9" id="KW-0143">Chaperone</keyword>
<dbReference type="InterPro" id="IPR027410">
    <property type="entry name" value="TCP-1-like_intermed_sf"/>
</dbReference>
<dbReference type="FunFam" id="1.10.560.10:FF:000037">
    <property type="entry name" value="T-complex protein 1 subunit gamma"/>
    <property type="match status" value="1"/>
</dbReference>
<sequence length="560" mass="60515">MQAPVVVMNTAQGERQVGRKAQISNITAAKTVADIIRSCLGPKAMLKMLLDPMGGIVLTNDGHAILREIEVAHPAAKSMIELSRTQDEEVGDGTTTVIILAGEILAQALPQLERNIHPVVIIQAFKKALADALAIVEEISIPVDTSSDKAMISLIESSIGTKTISRHSELYCALALKAVRTVSQDQSAVSNAPQTNGAKSPQPAPSKPVEIDIKRYARVEKIPGGEIEDSRVLDGVMLNKDITHASMRRRIENPRIVLLDCTLEYKKGESQTNVEITDEDSWNKILQIEEEQVKKMCDAILAVKPDLVITEKGVSDLAQHYLQKANVTALRRVRKTDNNRIARAVGATIVNRVDDLVDSDVGTGCGLFEIEKIGDEYFTFLTKCKNPKACTILLRGPSKDILNEVERNLQDAMSVARNVMFHPRLSPGGGATEMAVSVRLAQKSKSVEGVMQWPYRAVAEAMEVIPRTLIQNAGASPIRILTQLRAKQAEGKSSFGVDGDTGAVVDMKDYGVWEPQAVKMQSIKTAVESACLLLRVDDICGAKSAKQVGGSGLAGGGGED</sequence>
<proteinExistence type="inferred from homology"/>
<dbReference type="CDD" id="cd03337">
    <property type="entry name" value="TCP1_gamma"/>
    <property type="match status" value="1"/>
</dbReference>
<dbReference type="NCBIfam" id="TIGR02344">
    <property type="entry name" value="chap_CCT_gamma"/>
    <property type="match status" value="1"/>
</dbReference>
<evidence type="ECO:0000256" key="10">
    <source>
        <dbReference type="RuleBase" id="RU004191"/>
    </source>
</evidence>
<dbReference type="HOGENOM" id="CLU_008891_7_3_1"/>
<dbReference type="PANTHER" id="PTHR11353">
    <property type="entry name" value="CHAPERONIN"/>
    <property type="match status" value="1"/>
</dbReference>
<dbReference type="GeneID" id="19182459"/>
<dbReference type="GO" id="GO:0005524">
    <property type="term" value="F:ATP binding"/>
    <property type="evidence" value="ECO:0007669"/>
    <property type="project" value="UniProtKB-KW"/>
</dbReference>
<organism evidence="12 13">
    <name type="scientific">Cladophialophora yegresii CBS 114405</name>
    <dbReference type="NCBI Taxonomy" id="1182544"/>
    <lineage>
        <taxon>Eukaryota</taxon>
        <taxon>Fungi</taxon>
        <taxon>Dikarya</taxon>
        <taxon>Ascomycota</taxon>
        <taxon>Pezizomycotina</taxon>
        <taxon>Eurotiomycetes</taxon>
        <taxon>Chaetothyriomycetidae</taxon>
        <taxon>Chaetothyriales</taxon>
        <taxon>Herpotrichiellaceae</taxon>
        <taxon>Cladophialophora</taxon>
    </lineage>
</organism>
<feature type="compositionally biased region" description="Polar residues" evidence="11">
    <location>
        <begin position="187"/>
        <end position="199"/>
    </location>
</feature>
<dbReference type="AlphaFoldDB" id="W9VXV3"/>
<evidence type="ECO:0000256" key="5">
    <source>
        <dbReference type="ARBA" id="ARBA00022490"/>
    </source>
</evidence>
<feature type="region of interest" description="Disordered" evidence="11">
    <location>
        <begin position="187"/>
        <end position="207"/>
    </location>
</feature>
<dbReference type="Gene3D" id="3.50.7.10">
    <property type="entry name" value="GroEL"/>
    <property type="match status" value="1"/>
</dbReference>
<evidence type="ECO:0000256" key="8">
    <source>
        <dbReference type="ARBA" id="ARBA00023186"/>
    </source>
</evidence>
<dbReference type="Proteomes" id="UP000019473">
    <property type="component" value="Unassembled WGS sequence"/>
</dbReference>
<comment type="caution">
    <text evidence="12">The sequence shown here is derived from an EMBL/GenBank/DDBJ whole genome shotgun (WGS) entry which is preliminary data.</text>
</comment>
<dbReference type="GO" id="GO:0005832">
    <property type="term" value="C:chaperonin-containing T-complex"/>
    <property type="evidence" value="ECO:0007669"/>
    <property type="project" value="UniProtKB-ARBA"/>
</dbReference>
<keyword evidence="6 9" id="KW-0547">Nucleotide-binding</keyword>
<evidence type="ECO:0000256" key="7">
    <source>
        <dbReference type="ARBA" id="ARBA00022840"/>
    </source>
</evidence>
<dbReference type="InterPro" id="IPR054827">
    <property type="entry name" value="thermosome_alpha"/>
</dbReference>
<evidence type="ECO:0000256" key="9">
    <source>
        <dbReference type="RuleBase" id="RU004187"/>
    </source>
</evidence>
<dbReference type="FunFam" id="3.50.7.10:FF:000005">
    <property type="entry name" value="T-complex protein 1 subunit gamma"/>
    <property type="match status" value="1"/>
</dbReference>
<keyword evidence="7 9" id="KW-0067">ATP-binding</keyword>
<dbReference type="GO" id="GO:0016887">
    <property type="term" value="F:ATP hydrolysis activity"/>
    <property type="evidence" value="ECO:0007669"/>
    <property type="project" value="InterPro"/>
</dbReference>
<comment type="similarity">
    <text evidence="2 9">Belongs to the TCP-1 chaperonin family.</text>
</comment>
<dbReference type="RefSeq" id="XP_007760074.1">
    <property type="nucleotide sequence ID" value="XM_007761884.1"/>
</dbReference>
<evidence type="ECO:0000256" key="6">
    <source>
        <dbReference type="ARBA" id="ARBA00022741"/>
    </source>
</evidence>
<evidence type="ECO:0000313" key="12">
    <source>
        <dbReference type="EMBL" id="EXJ57540.1"/>
    </source>
</evidence>
<reference evidence="12 13" key="1">
    <citation type="submission" date="2013-03" db="EMBL/GenBank/DDBJ databases">
        <title>The Genome Sequence of Cladophialophora yegresii CBS 114405.</title>
        <authorList>
            <consortium name="The Broad Institute Genomics Platform"/>
            <person name="Cuomo C."/>
            <person name="de Hoog S."/>
            <person name="Gorbushina A."/>
            <person name="Walker B."/>
            <person name="Young S.K."/>
            <person name="Zeng Q."/>
            <person name="Gargeya S."/>
            <person name="Fitzgerald M."/>
            <person name="Haas B."/>
            <person name="Abouelleil A."/>
            <person name="Allen A.W."/>
            <person name="Alvarado L."/>
            <person name="Arachchi H.M."/>
            <person name="Berlin A.M."/>
            <person name="Chapman S.B."/>
            <person name="Gainer-Dewar J."/>
            <person name="Goldberg J."/>
            <person name="Griggs A."/>
            <person name="Gujja S."/>
            <person name="Hansen M."/>
            <person name="Howarth C."/>
            <person name="Imamovic A."/>
            <person name="Ireland A."/>
            <person name="Larimer J."/>
            <person name="McCowan C."/>
            <person name="Murphy C."/>
            <person name="Pearson M."/>
            <person name="Poon T.W."/>
            <person name="Priest M."/>
            <person name="Roberts A."/>
            <person name="Saif S."/>
            <person name="Shea T."/>
            <person name="Sisk P."/>
            <person name="Sykes S."/>
            <person name="Wortman J."/>
            <person name="Nusbaum C."/>
            <person name="Birren B."/>
        </authorList>
    </citation>
    <scope>NUCLEOTIDE SEQUENCE [LARGE SCALE GENOMIC DNA]</scope>
    <source>
        <strain evidence="12 13">CBS 114405</strain>
    </source>
</reference>
<evidence type="ECO:0000256" key="4">
    <source>
        <dbReference type="ARBA" id="ARBA00017187"/>
    </source>
</evidence>
<dbReference type="GO" id="GO:0051082">
    <property type="term" value="F:unfolded protein binding"/>
    <property type="evidence" value="ECO:0007669"/>
    <property type="project" value="InterPro"/>
</dbReference>
<comment type="subunit">
    <text evidence="3">Heterooligomeric complex of about 850 to 900 kDa that forms two stacked rings, 12 to 16 nm in diameter.</text>
</comment>
<dbReference type="InterPro" id="IPR027409">
    <property type="entry name" value="GroEL-like_apical_dom_sf"/>
</dbReference>
<protein>
    <recommendedName>
        <fullName evidence="4 10">T-complex protein 1 subunit gamma</fullName>
    </recommendedName>
</protein>
<dbReference type="eggNOG" id="KOG0364">
    <property type="taxonomic scope" value="Eukaryota"/>
</dbReference>
<dbReference type="NCBIfam" id="NF041082">
    <property type="entry name" value="thermosome_alpha"/>
    <property type="match status" value="1"/>
</dbReference>
<dbReference type="SUPFAM" id="SSF52029">
    <property type="entry name" value="GroEL apical domain-like"/>
    <property type="match status" value="1"/>
</dbReference>
<evidence type="ECO:0000256" key="3">
    <source>
        <dbReference type="ARBA" id="ARBA00011531"/>
    </source>
</evidence>
<comment type="subcellular location">
    <subcellularLocation>
        <location evidence="1">Cytoplasm</location>
    </subcellularLocation>
</comment>
<dbReference type="Gene3D" id="1.10.560.10">
    <property type="entry name" value="GroEL-like equatorial domain"/>
    <property type="match status" value="1"/>
</dbReference>
<dbReference type="STRING" id="1182544.W9VXV3"/>
<keyword evidence="5" id="KW-0963">Cytoplasm</keyword>
<dbReference type="PROSITE" id="PS00751">
    <property type="entry name" value="TCP1_2"/>
    <property type="match status" value="1"/>
</dbReference>
<dbReference type="InterPro" id="IPR002423">
    <property type="entry name" value="Cpn60/GroEL/TCP-1"/>
</dbReference>
<gene>
    <name evidence="12" type="ORF">A1O7_07888</name>
</gene>
<keyword evidence="13" id="KW-1185">Reference proteome</keyword>
<dbReference type="InterPro" id="IPR053374">
    <property type="entry name" value="TCP-1_chaperonin"/>
</dbReference>
<dbReference type="OrthoDB" id="10248520at2759"/>
<dbReference type="GO" id="GO:0140662">
    <property type="term" value="F:ATP-dependent protein folding chaperone"/>
    <property type="evidence" value="ECO:0007669"/>
    <property type="project" value="InterPro"/>
</dbReference>
<dbReference type="SUPFAM" id="SSF48592">
    <property type="entry name" value="GroEL equatorial domain-like"/>
    <property type="match status" value="1"/>
</dbReference>